<sequence>MINELLESRYNETDEMVKRRHLIQLLKFCPKTNFTFEGTTYEQVKGKPIGPPLSGFIAEAVLPNVETLVFANYKPKFWTRYVDDTFVIIERETVKELHDSLNSIFPDIHFTMEVEENNQLPFLDVLVHRKPSGDLKATIGPDEPGDGLAGVKSVNDLVFLDLFLFDFSSTHDPWLNTLGILGQTIN</sequence>
<dbReference type="PANTHER" id="PTHR21301:SF10">
    <property type="entry name" value="REVERSE TRANSCRIPTASE DOMAIN-CONTAINING PROTEIN"/>
    <property type="match status" value="1"/>
</dbReference>
<dbReference type="OrthoDB" id="6259957at2759"/>
<dbReference type="EMBL" id="UYSU01035159">
    <property type="protein sequence ID" value="VDL95683.1"/>
    <property type="molecule type" value="Genomic_DNA"/>
</dbReference>
<reference evidence="1 2" key="2">
    <citation type="submission" date="2018-11" db="EMBL/GenBank/DDBJ databases">
        <authorList>
            <consortium name="Pathogen Informatics"/>
        </authorList>
    </citation>
    <scope>NUCLEOTIDE SEQUENCE [LARGE SCALE GENOMIC DNA]</scope>
    <source>
        <strain evidence="1 2">NST_G2</strain>
    </source>
</reference>
<accession>A0A183SYK0</accession>
<evidence type="ECO:0000313" key="1">
    <source>
        <dbReference type="EMBL" id="VDL95683.1"/>
    </source>
</evidence>
<dbReference type="AlphaFoldDB" id="A0A183SYK0"/>
<protein>
    <submittedName>
        <fullName evidence="3">Reverse transcriptase domain-containing protein</fullName>
    </submittedName>
</protein>
<evidence type="ECO:0000313" key="2">
    <source>
        <dbReference type="Proteomes" id="UP000275846"/>
    </source>
</evidence>
<reference evidence="3" key="1">
    <citation type="submission" date="2016-06" db="UniProtKB">
        <authorList>
            <consortium name="WormBaseParasite"/>
        </authorList>
    </citation>
    <scope>IDENTIFICATION</scope>
</reference>
<organism evidence="3">
    <name type="scientific">Schistocephalus solidus</name>
    <name type="common">Tapeworm</name>
    <dbReference type="NCBI Taxonomy" id="70667"/>
    <lineage>
        <taxon>Eukaryota</taxon>
        <taxon>Metazoa</taxon>
        <taxon>Spiralia</taxon>
        <taxon>Lophotrochozoa</taxon>
        <taxon>Platyhelminthes</taxon>
        <taxon>Cestoda</taxon>
        <taxon>Eucestoda</taxon>
        <taxon>Diphyllobothriidea</taxon>
        <taxon>Diphyllobothriidae</taxon>
        <taxon>Schistocephalus</taxon>
    </lineage>
</organism>
<proteinExistence type="predicted"/>
<keyword evidence="2" id="KW-1185">Reference proteome</keyword>
<dbReference type="WBParaSite" id="SSLN_0000965301-mRNA-1">
    <property type="protein sequence ID" value="SSLN_0000965301-mRNA-1"/>
    <property type="gene ID" value="SSLN_0000965301"/>
</dbReference>
<name>A0A183SYK0_SCHSO</name>
<dbReference type="PANTHER" id="PTHR21301">
    <property type="entry name" value="REVERSE TRANSCRIPTASE"/>
    <property type="match status" value="1"/>
</dbReference>
<dbReference type="Proteomes" id="UP000275846">
    <property type="component" value="Unassembled WGS sequence"/>
</dbReference>
<gene>
    <name evidence="1" type="ORF">SSLN_LOCUS9298</name>
</gene>
<evidence type="ECO:0000313" key="3">
    <source>
        <dbReference type="WBParaSite" id="SSLN_0000965301-mRNA-1"/>
    </source>
</evidence>